<dbReference type="STRING" id="398673.A0A2P5A2X2"/>
<dbReference type="InterPro" id="IPR047122">
    <property type="entry name" value="Trans-enoyl_RdTase-like"/>
</dbReference>
<comment type="similarity">
    <text evidence="1">Belongs to the zinc-containing alcohol dehydrogenase family.</text>
</comment>
<dbReference type="CDD" id="cd08249">
    <property type="entry name" value="enoyl_reductase_like"/>
    <property type="match status" value="1"/>
</dbReference>
<dbReference type="GO" id="GO:0016651">
    <property type="term" value="F:oxidoreductase activity, acting on NAD(P)H"/>
    <property type="evidence" value="ECO:0007669"/>
    <property type="project" value="InterPro"/>
</dbReference>
<name>A0A2P5A2X2_9HYPO</name>
<dbReference type="SUPFAM" id="SSF50129">
    <property type="entry name" value="GroES-like"/>
    <property type="match status" value="1"/>
</dbReference>
<evidence type="ECO:0000313" key="5">
    <source>
        <dbReference type="Proteomes" id="UP000054821"/>
    </source>
</evidence>
<dbReference type="PANTHER" id="PTHR45348">
    <property type="entry name" value="HYPOTHETICAL OXIDOREDUCTASE (EUROFUNG)"/>
    <property type="match status" value="1"/>
</dbReference>
<evidence type="ECO:0000313" key="4">
    <source>
        <dbReference type="EMBL" id="PON30872.1"/>
    </source>
</evidence>
<protein>
    <submittedName>
        <fullName evidence="4">Alcohol dehydrogenase</fullName>
    </submittedName>
</protein>
<comment type="caution">
    <text evidence="4">The sequence shown here is derived from an EMBL/GenBank/DDBJ whole genome shotgun (WGS) entry which is preliminary data.</text>
</comment>
<evidence type="ECO:0000256" key="1">
    <source>
        <dbReference type="ARBA" id="ARBA00008072"/>
    </source>
</evidence>
<dbReference type="AlphaFoldDB" id="A0A2P5A2X2"/>
<dbReference type="InterPro" id="IPR020843">
    <property type="entry name" value="ER"/>
</dbReference>
<sequence length="361" mass="39064">MTMKEAVTYPGPKVDVIDSPIPNPGAYQMIIKVACVGLNPKDWKVADGAVPGVTRTNEGDDFSGIVHQVGQHVTEFKVGDRVGVFHKTLSPGGGWAEYAIAYESMTFHLADHVSFEGSPWIIASYNFITSCLGMYFRLPLPYPWDPCDKPQPFLIYGAASAVGAYALKLAVLSNIHPIIAVAGRGLDFVETLIDRSRGDTIIDYRQGDDAVVEAIKAALGDQKLEFAFDAVSEKSTIRNVCKIIDRDVGKMAVVLPVPTDEISEGIPRYNTAVEMSQCGLGNEALVKSTFKSKGLGILQFTTVMLKFIGRGLNEGWFSAHPHEVVPGGLYGLESALQRLKSGSVSARKLVIRISDTAGVEQ</sequence>
<dbReference type="SMART" id="SM00829">
    <property type="entry name" value="PKS_ER"/>
    <property type="match status" value="1"/>
</dbReference>
<dbReference type="InterPro" id="IPR036291">
    <property type="entry name" value="NAD(P)-bd_dom_sf"/>
</dbReference>
<accession>A0A2P5A2X2</accession>
<reference evidence="4 5" key="1">
    <citation type="journal article" date="2016" name="Genome Announc.">
        <title>Draft Whole-Genome Sequence of Trichoderma gamsii T6085, a Promising Biocontrol Agent of Fusarium Head Blight on Wheat.</title>
        <authorList>
            <person name="Baroncelli R."/>
            <person name="Zapparata A."/>
            <person name="Piaggeschi G."/>
            <person name="Sarrocco S."/>
            <person name="Vannacci G."/>
        </authorList>
    </citation>
    <scope>NUCLEOTIDE SEQUENCE [LARGE SCALE GENOMIC DNA]</scope>
    <source>
        <strain evidence="4 5">T6085</strain>
    </source>
</reference>
<dbReference type="Proteomes" id="UP000054821">
    <property type="component" value="Unassembled WGS sequence"/>
</dbReference>
<dbReference type="Gene3D" id="3.90.180.10">
    <property type="entry name" value="Medium-chain alcohol dehydrogenases, catalytic domain"/>
    <property type="match status" value="1"/>
</dbReference>
<gene>
    <name evidence="4" type="ORF">TGAM01_v200292</name>
</gene>
<dbReference type="RefSeq" id="XP_018663630.1">
    <property type="nucleotide sequence ID" value="XM_018803224.1"/>
</dbReference>
<evidence type="ECO:0000256" key="2">
    <source>
        <dbReference type="ARBA" id="ARBA00023002"/>
    </source>
</evidence>
<dbReference type="SUPFAM" id="SSF51735">
    <property type="entry name" value="NAD(P)-binding Rossmann-fold domains"/>
    <property type="match status" value="1"/>
</dbReference>
<dbReference type="PANTHER" id="PTHR45348:SF5">
    <property type="entry name" value="OXIDOREDUCTASE, PUTATIVE (AFU_ORTHOLOGUE AFUA_8G01420)-RELATED"/>
    <property type="match status" value="1"/>
</dbReference>
<proteinExistence type="inferred from homology"/>
<dbReference type="InterPro" id="IPR013154">
    <property type="entry name" value="ADH-like_N"/>
</dbReference>
<keyword evidence="2" id="KW-0560">Oxidoreductase</keyword>
<dbReference type="Gene3D" id="3.40.50.720">
    <property type="entry name" value="NAD(P)-binding Rossmann-like Domain"/>
    <property type="match status" value="1"/>
</dbReference>
<dbReference type="GeneID" id="29983307"/>
<dbReference type="InterPro" id="IPR011032">
    <property type="entry name" value="GroES-like_sf"/>
</dbReference>
<organism evidence="4 5">
    <name type="scientific">Trichoderma gamsii</name>
    <dbReference type="NCBI Taxonomy" id="398673"/>
    <lineage>
        <taxon>Eukaryota</taxon>
        <taxon>Fungi</taxon>
        <taxon>Dikarya</taxon>
        <taxon>Ascomycota</taxon>
        <taxon>Pezizomycotina</taxon>
        <taxon>Sordariomycetes</taxon>
        <taxon>Hypocreomycetidae</taxon>
        <taxon>Hypocreales</taxon>
        <taxon>Hypocreaceae</taxon>
        <taxon>Trichoderma</taxon>
    </lineage>
</organism>
<evidence type="ECO:0000259" key="3">
    <source>
        <dbReference type="SMART" id="SM00829"/>
    </source>
</evidence>
<dbReference type="EMBL" id="JPDN02000001">
    <property type="protein sequence ID" value="PON30872.1"/>
    <property type="molecule type" value="Genomic_DNA"/>
</dbReference>
<feature type="domain" description="Enoyl reductase (ER)" evidence="3">
    <location>
        <begin position="11"/>
        <end position="351"/>
    </location>
</feature>
<dbReference type="Pfam" id="PF08240">
    <property type="entry name" value="ADH_N"/>
    <property type="match status" value="1"/>
</dbReference>
<keyword evidence="5" id="KW-1185">Reference proteome</keyword>